<protein>
    <submittedName>
        <fullName evidence="3">Secreted protein</fullName>
    </submittedName>
</protein>
<keyword evidence="1" id="KW-0732">Signal</keyword>
<dbReference type="WBParaSite" id="Pan_g20041.t1">
    <property type="protein sequence ID" value="Pan_g20041.t1"/>
    <property type="gene ID" value="Pan_g20041"/>
</dbReference>
<organism evidence="2 3">
    <name type="scientific">Panagrellus redivivus</name>
    <name type="common">Microworm</name>
    <dbReference type="NCBI Taxonomy" id="6233"/>
    <lineage>
        <taxon>Eukaryota</taxon>
        <taxon>Metazoa</taxon>
        <taxon>Ecdysozoa</taxon>
        <taxon>Nematoda</taxon>
        <taxon>Chromadorea</taxon>
        <taxon>Rhabditida</taxon>
        <taxon>Tylenchina</taxon>
        <taxon>Panagrolaimomorpha</taxon>
        <taxon>Panagrolaimoidea</taxon>
        <taxon>Panagrolaimidae</taxon>
        <taxon>Panagrellus</taxon>
    </lineage>
</organism>
<reference evidence="3" key="2">
    <citation type="submission" date="2020-10" db="UniProtKB">
        <authorList>
            <consortium name="WormBaseParasite"/>
        </authorList>
    </citation>
    <scope>IDENTIFICATION</scope>
</reference>
<dbReference type="Proteomes" id="UP000492821">
    <property type="component" value="Unassembled WGS sequence"/>
</dbReference>
<sequence>MITGRVAVPAVVLCALLLIQCRAAPTSSSGLKQQPMKPMNAVEMIAPKRRSEQTGGVIGQNGLIELPLFQSRNLLKKFMLLFFGFAPRIPLNGVSSNNYYD</sequence>
<evidence type="ECO:0000313" key="3">
    <source>
        <dbReference type="WBParaSite" id="Pan_g20041.t1"/>
    </source>
</evidence>
<feature type="signal peptide" evidence="1">
    <location>
        <begin position="1"/>
        <end position="23"/>
    </location>
</feature>
<evidence type="ECO:0000256" key="1">
    <source>
        <dbReference type="SAM" id="SignalP"/>
    </source>
</evidence>
<keyword evidence="2" id="KW-1185">Reference proteome</keyword>
<name>A0A7E4VGQ1_PANRE</name>
<feature type="chain" id="PRO_5028885045" evidence="1">
    <location>
        <begin position="24"/>
        <end position="101"/>
    </location>
</feature>
<reference evidence="2" key="1">
    <citation type="journal article" date="2013" name="Genetics">
        <title>The draft genome and transcriptome of Panagrellus redivivus are shaped by the harsh demands of a free-living lifestyle.</title>
        <authorList>
            <person name="Srinivasan J."/>
            <person name="Dillman A.R."/>
            <person name="Macchietto M.G."/>
            <person name="Heikkinen L."/>
            <person name="Lakso M."/>
            <person name="Fracchia K.M."/>
            <person name="Antoshechkin I."/>
            <person name="Mortazavi A."/>
            <person name="Wong G."/>
            <person name="Sternberg P.W."/>
        </authorList>
    </citation>
    <scope>NUCLEOTIDE SEQUENCE [LARGE SCALE GENOMIC DNA]</scope>
    <source>
        <strain evidence="2">MT8872</strain>
    </source>
</reference>
<evidence type="ECO:0000313" key="2">
    <source>
        <dbReference type="Proteomes" id="UP000492821"/>
    </source>
</evidence>
<accession>A0A7E4VGQ1</accession>
<proteinExistence type="predicted"/>
<dbReference type="AlphaFoldDB" id="A0A7E4VGQ1"/>